<dbReference type="AlphaFoldDB" id="A0A7Y9XV07"/>
<name>A0A7Y9XV07_9SPHN</name>
<comment type="caution">
    <text evidence="2">The sequence shown here is derived from an EMBL/GenBank/DDBJ whole genome shotgun (WGS) entry which is preliminary data.</text>
</comment>
<keyword evidence="3" id="KW-1185">Reference proteome</keyword>
<accession>A0A7Y9XV07</accession>
<evidence type="ECO:0000256" key="1">
    <source>
        <dbReference type="SAM" id="MobiDB-lite"/>
    </source>
</evidence>
<sequence length="193" mass="22218">MVKDRRRRNRPNATGRNDTSRFVRLDYRLLHSNAYRSLTPNARVLLIELGMLYNGDNNGSLYLGVQDAAHRMGLADHHAAGRAFDELQSLGFIEMTQDAYFEVKASETSRARTWRLTCFPRPGRKQADWTFMEREPEPQTAERRRMERGQRALKAYRKARDLNKLPVVDSTTIKKNAGGGFHHDGPVSDGDRW</sequence>
<protein>
    <submittedName>
        <fullName evidence="2">Uncharacterized protein</fullName>
    </submittedName>
</protein>
<evidence type="ECO:0000313" key="2">
    <source>
        <dbReference type="EMBL" id="NYH95126.1"/>
    </source>
</evidence>
<feature type="compositionally biased region" description="Basic and acidic residues" evidence="1">
    <location>
        <begin position="181"/>
        <end position="193"/>
    </location>
</feature>
<gene>
    <name evidence="2" type="ORF">FHS75_001445</name>
</gene>
<proteinExistence type="predicted"/>
<dbReference type="EMBL" id="JACBZF010000002">
    <property type="protein sequence ID" value="NYH95126.1"/>
    <property type="molecule type" value="Genomic_DNA"/>
</dbReference>
<dbReference type="Proteomes" id="UP000522081">
    <property type="component" value="Unassembled WGS sequence"/>
</dbReference>
<dbReference type="RefSeq" id="WP_179407002.1">
    <property type="nucleotide sequence ID" value="NZ_BMGF01000002.1"/>
</dbReference>
<reference evidence="2 3" key="1">
    <citation type="submission" date="2020-07" db="EMBL/GenBank/DDBJ databases">
        <title>Genomic Encyclopedia of Type Strains, Phase IV (KMG-IV): sequencing the most valuable type-strain genomes for metagenomic binning, comparative biology and taxonomic classification.</title>
        <authorList>
            <person name="Goeker M."/>
        </authorList>
    </citation>
    <scope>NUCLEOTIDE SEQUENCE [LARGE SCALE GENOMIC DNA]</scope>
    <source>
        <strain evidence="2 3">DSM 29043</strain>
    </source>
</reference>
<feature type="region of interest" description="Disordered" evidence="1">
    <location>
        <begin position="172"/>
        <end position="193"/>
    </location>
</feature>
<organism evidence="2 3">
    <name type="scientific">Novosphingobium marinum</name>
    <dbReference type="NCBI Taxonomy" id="1514948"/>
    <lineage>
        <taxon>Bacteria</taxon>
        <taxon>Pseudomonadati</taxon>
        <taxon>Pseudomonadota</taxon>
        <taxon>Alphaproteobacteria</taxon>
        <taxon>Sphingomonadales</taxon>
        <taxon>Sphingomonadaceae</taxon>
        <taxon>Novosphingobium</taxon>
    </lineage>
</organism>
<evidence type="ECO:0000313" key="3">
    <source>
        <dbReference type="Proteomes" id="UP000522081"/>
    </source>
</evidence>